<dbReference type="AlphaFoldDB" id="A0A370KRQ5"/>
<keyword evidence="1" id="KW-0472">Membrane</keyword>
<organism evidence="2 3">
    <name type="scientific">Rhizobium grahamii</name>
    <dbReference type="NCBI Taxonomy" id="1120045"/>
    <lineage>
        <taxon>Bacteria</taxon>
        <taxon>Pseudomonadati</taxon>
        <taxon>Pseudomonadota</taxon>
        <taxon>Alphaproteobacteria</taxon>
        <taxon>Hyphomicrobiales</taxon>
        <taxon>Rhizobiaceae</taxon>
        <taxon>Rhizobium/Agrobacterium group</taxon>
        <taxon>Rhizobium</taxon>
    </lineage>
</organism>
<dbReference type="EMBL" id="NAAC01000011">
    <property type="protein sequence ID" value="RDJ12467.1"/>
    <property type="molecule type" value="Genomic_DNA"/>
</dbReference>
<evidence type="ECO:0000256" key="1">
    <source>
        <dbReference type="SAM" id="Phobius"/>
    </source>
</evidence>
<sequence>MEASRHTSPIVLVAAVIAGSIALIQQNGFFDGIFGNRILASVRVEETVGATKAAAVHHEVTAAIH</sequence>
<accession>A0A370KRQ5</accession>
<name>A0A370KRQ5_9HYPH</name>
<dbReference type="Proteomes" id="UP000254939">
    <property type="component" value="Unassembled WGS sequence"/>
</dbReference>
<keyword evidence="1" id="KW-0812">Transmembrane</keyword>
<dbReference type="RefSeq" id="WP_114712842.1">
    <property type="nucleotide sequence ID" value="NZ_KZ857259.1"/>
</dbReference>
<evidence type="ECO:0000313" key="3">
    <source>
        <dbReference type="Proteomes" id="UP000254939"/>
    </source>
</evidence>
<keyword evidence="1" id="KW-1133">Transmembrane helix</keyword>
<evidence type="ECO:0000313" key="2">
    <source>
        <dbReference type="EMBL" id="RDJ12467.1"/>
    </source>
</evidence>
<proteinExistence type="predicted"/>
<reference evidence="2 3" key="1">
    <citation type="submission" date="2017-03" db="EMBL/GenBank/DDBJ databases">
        <title>Genome analysis of Rhizobial strains effectives or ineffectives for nitrogen fixation isolated from bean seeds.</title>
        <authorList>
            <person name="Peralta H."/>
            <person name="Aguilar-Vera A."/>
            <person name="Mora Y."/>
            <person name="Vargas-Lagunas C."/>
            <person name="Girard L."/>
            <person name="Mora J."/>
        </authorList>
    </citation>
    <scope>NUCLEOTIDE SEQUENCE [LARGE SCALE GENOMIC DNA]</scope>
    <source>
        <strain evidence="2 3">CCGM3</strain>
    </source>
</reference>
<comment type="caution">
    <text evidence="2">The sequence shown here is derived from an EMBL/GenBank/DDBJ whole genome shotgun (WGS) entry which is preliminary data.</text>
</comment>
<gene>
    <name evidence="2" type="ORF">B5K06_10605</name>
</gene>
<feature type="transmembrane region" description="Helical" evidence="1">
    <location>
        <begin position="6"/>
        <end position="24"/>
    </location>
</feature>
<dbReference type="OrthoDB" id="8398704at2"/>
<protein>
    <submittedName>
        <fullName evidence="2">Uncharacterized protein</fullName>
    </submittedName>
</protein>